<name>A0A248UPQ1_9HYPH</name>
<evidence type="ECO:0000313" key="1">
    <source>
        <dbReference type="EMBL" id="ASV88678.1"/>
    </source>
</evidence>
<geneLocation type="plasmid" evidence="1 2">
    <name>unnamed1</name>
</geneLocation>
<dbReference type="KEGG" id="och:CES85_2988"/>
<dbReference type="EMBL" id="CP022605">
    <property type="protein sequence ID" value="ASV88678.1"/>
    <property type="molecule type" value="Genomic_DNA"/>
</dbReference>
<dbReference type="AlphaFoldDB" id="A0A248UPQ1"/>
<keyword evidence="1" id="KW-0614">Plasmid</keyword>
<evidence type="ECO:0000313" key="2">
    <source>
        <dbReference type="Proteomes" id="UP000215256"/>
    </source>
</evidence>
<reference evidence="1 2" key="1">
    <citation type="submission" date="2017-07" db="EMBL/GenBank/DDBJ databases">
        <title>Phylogenetic study on the rhizospheric bacterium Ochrobactrum sp. A44.</title>
        <authorList>
            <person name="Krzyzanowska D.M."/>
            <person name="Ossowicki A."/>
            <person name="Rajewska M."/>
            <person name="Maciag T."/>
            <person name="Kaczynski Z."/>
            <person name="Czerwicka M."/>
            <person name="Jafra S."/>
        </authorList>
    </citation>
    <scope>NUCLEOTIDE SEQUENCE [LARGE SCALE GENOMIC DNA]</scope>
    <source>
        <strain evidence="1 2">A44</strain>
        <plasmid evidence="1 2">unnamed1</plasmid>
    </source>
</reference>
<protein>
    <submittedName>
        <fullName evidence="1">Uncharacterized protein</fullName>
    </submittedName>
</protein>
<dbReference type="Gene3D" id="1.20.1600.10">
    <property type="entry name" value="Outer membrane efflux proteins (OEP)"/>
    <property type="match status" value="1"/>
</dbReference>
<gene>
    <name evidence="1" type="ORF">CES85_2988</name>
</gene>
<sequence>MPILDIDHVVVSEEEPPPHRWRLYRDARLDAYVEEALAANTDLCRATEIIRETETARSVAARCSARVVGPISDLAAFFSYSLV</sequence>
<organism evidence="1 2">
    <name type="scientific">Ochrobactrum quorumnocens</name>
    <dbReference type="NCBI Taxonomy" id="271865"/>
    <lineage>
        <taxon>Bacteria</taxon>
        <taxon>Pseudomonadati</taxon>
        <taxon>Pseudomonadota</taxon>
        <taxon>Alphaproteobacteria</taxon>
        <taxon>Hyphomicrobiales</taxon>
        <taxon>Brucellaceae</taxon>
        <taxon>Brucella/Ochrobactrum group</taxon>
        <taxon>Ochrobactrum</taxon>
    </lineage>
</organism>
<proteinExistence type="predicted"/>
<dbReference type="Proteomes" id="UP000215256">
    <property type="component" value="Plasmid unnamed1"/>
</dbReference>
<accession>A0A248UPQ1</accession>